<dbReference type="InterPro" id="IPR050951">
    <property type="entry name" value="Retrovirus_Pol_polyprotein"/>
</dbReference>
<evidence type="ECO:0000256" key="9">
    <source>
        <dbReference type="ARBA" id="ARBA00022842"/>
    </source>
</evidence>
<feature type="domain" description="Integrase catalytic" evidence="16">
    <location>
        <begin position="534"/>
        <end position="635"/>
    </location>
</feature>
<keyword evidence="8" id="KW-0378">Hydrolase</keyword>
<dbReference type="Pfam" id="PF00078">
    <property type="entry name" value="RVT_1"/>
    <property type="match status" value="1"/>
</dbReference>
<evidence type="ECO:0000313" key="17">
    <source>
        <dbReference type="EMBL" id="GJT07653.1"/>
    </source>
</evidence>
<dbReference type="Proteomes" id="UP001151760">
    <property type="component" value="Unassembled WGS sequence"/>
</dbReference>
<dbReference type="Pfam" id="PF24626">
    <property type="entry name" value="SH3_Tf2-1"/>
    <property type="match status" value="1"/>
</dbReference>
<comment type="caution">
    <text evidence="17">The sequence shown here is derived from an EMBL/GenBank/DDBJ whole genome shotgun (WGS) entry which is preliminary data.</text>
</comment>
<dbReference type="InterPro" id="IPR012337">
    <property type="entry name" value="RNaseH-like_sf"/>
</dbReference>
<keyword evidence="13" id="KW-0238">DNA-binding</keyword>
<keyword evidence="12" id="KW-0239">DNA-directed DNA polymerase</keyword>
<dbReference type="SUPFAM" id="SSF53098">
    <property type="entry name" value="Ribonuclease H-like"/>
    <property type="match status" value="1"/>
</dbReference>
<evidence type="ECO:0000256" key="2">
    <source>
        <dbReference type="ARBA" id="ARBA00022679"/>
    </source>
</evidence>
<evidence type="ECO:0000256" key="13">
    <source>
        <dbReference type="ARBA" id="ARBA00023125"/>
    </source>
</evidence>
<dbReference type="InterPro" id="IPR041588">
    <property type="entry name" value="Integrase_H2C2"/>
</dbReference>
<dbReference type="PROSITE" id="PS50994">
    <property type="entry name" value="INTEGRASE"/>
    <property type="match status" value="1"/>
</dbReference>
<evidence type="ECO:0000256" key="3">
    <source>
        <dbReference type="ARBA" id="ARBA00022695"/>
    </source>
</evidence>
<evidence type="ECO:0000256" key="5">
    <source>
        <dbReference type="ARBA" id="ARBA00022723"/>
    </source>
</evidence>
<keyword evidence="5" id="KW-0479">Metal-binding</keyword>
<dbReference type="Gene3D" id="3.30.70.270">
    <property type="match status" value="2"/>
</dbReference>
<evidence type="ECO:0000256" key="11">
    <source>
        <dbReference type="ARBA" id="ARBA00022918"/>
    </source>
</evidence>
<keyword evidence="18" id="KW-1185">Reference proteome</keyword>
<keyword evidence="11 17" id="KW-0695">RNA-directed DNA polymerase</keyword>
<reference evidence="17" key="2">
    <citation type="submission" date="2022-01" db="EMBL/GenBank/DDBJ databases">
        <authorList>
            <person name="Yamashiro T."/>
            <person name="Shiraishi A."/>
            <person name="Satake H."/>
            <person name="Nakayama K."/>
        </authorList>
    </citation>
    <scope>NUCLEOTIDE SEQUENCE</scope>
</reference>
<evidence type="ECO:0000256" key="12">
    <source>
        <dbReference type="ARBA" id="ARBA00022932"/>
    </source>
</evidence>
<reference evidence="17" key="1">
    <citation type="journal article" date="2022" name="Int. J. Mol. Sci.">
        <title>Draft Genome of Tanacetum Coccineum: Genomic Comparison of Closely Related Tanacetum-Family Plants.</title>
        <authorList>
            <person name="Yamashiro T."/>
            <person name="Shiraishi A."/>
            <person name="Nakayama K."/>
            <person name="Satake H."/>
        </authorList>
    </citation>
    <scope>NUCLEOTIDE SEQUENCE</scope>
</reference>
<keyword evidence="2" id="KW-0808">Transferase</keyword>
<evidence type="ECO:0000256" key="10">
    <source>
        <dbReference type="ARBA" id="ARBA00022908"/>
    </source>
</evidence>
<dbReference type="EMBL" id="BQNB010012768">
    <property type="protein sequence ID" value="GJT07653.1"/>
    <property type="molecule type" value="Genomic_DNA"/>
</dbReference>
<dbReference type="Gene3D" id="1.10.340.70">
    <property type="match status" value="1"/>
</dbReference>
<sequence length="792" mass="91902">MKELAEQLKELSDKGFIRPSSSPWGAPILFVKKKDGSFRMCIDYRELNKLTVKNRYPLPRIDDLFDQLQGSSIYSKIDLRSGYHQLRVREEDIPKTAFRTRYGHYEFRVMPFGLTNAPAVFMDLMNRVCKPYLDKFVIVFIDDILIYSRNEKEHEEHLKTILELLKKEELYAKFSKCEFWINTVKFLGHVIDSRGIHVDPAKTEAVKNWASPTTPSEIRQFLGLAGYYRRFIEGFSKIAKPMTELTQKNQKFDWGEEQEEAFQLLKQKLCAAPILALPEGSEDFVVYCDASIKGLGAVLMQRMKVIAYASRQLKIHEKNYTTHDLELGAVVFALKIWRHYLYGTKCVVFTDHKSLQHILDQKDLNMRQRRWIELLSDYDCEIRYHPGKANVVADALSRKERSEPLRVRALVMTIGLDLPSRILEAQKEAIRVENLEAEDISGMLKKLEARADGTLCLDNRSWLPCYGDTRSLIMHESHKSKYSIHPGSDKMYHDLKMLYWWPNMKADIATYVSKCLTCAKVKAEHQRPSGLLVQPDIPEWKWEKITMDFITKLPKMAAGYDSIWVIVDRLTKSAHFLPMKETNLTEKLMRLYMKEIVARHGIPMSIISDRDSHFTSRVWKSLHEALVGEAQLTGPEIIHETTKKIFKIRDRMQAAHDRQKSYADKRYRPLEFEVRDKVMLKVAPWKGVMPFGKRGKLNPHYIGTFKIIERISPVAYRLDLPQELSRVHNVFHICNLKKCLSDDTLVIPLEEIQLDDKLNFVEEPIEIMDRELAAAMVEPMSFAAAAATVMAC</sequence>
<dbReference type="InterPro" id="IPR036397">
    <property type="entry name" value="RNaseH_sf"/>
</dbReference>
<keyword evidence="10" id="KW-0229">DNA integration</keyword>
<dbReference type="Pfam" id="PF17921">
    <property type="entry name" value="Integrase_H2C2"/>
    <property type="match status" value="1"/>
</dbReference>
<keyword evidence="9" id="KW-0460">Magnesium</keyword>
<dbReference type="InterPro" id="IPR001584">
    <property type="entry name" value="Integrase_cat-core"/>
</dbReference>
<evidence type="ECO:0000256" key="14">
    <source>
        <dbReference type="ARBA" id="ARBA00023172"/>
    </source>
</evidence>
<dbReference type="InterPro" id="IPR041373">
    <property type="entry name" value="RT_RNaseH"/>
</dbReference>
<evidence type="ECO:0000256" key="4">
    <source>
        <dbReference type="ARBA" id="ARBA00022722"/>
    </source>
</evidence>
<gene>
    <name evidence="17" type="ORF">Tco_0842115</name>
</gene>
<keyword evidence="7" id="KW-0255">Endonuclease</keyword>
<dbReference type="InterPro" id="IPR043502">
    <property type="entry name" value="DNA/RNA_pol_sf"/>
</dbReference>
<dbReference type="Pfam" id="PF17917">
    <property type="entry name" value="RT_RNaseH"/>
    <property type="match status" value="1"/>
</dbReference>
<name>A0ABQ5B256_9ASTR</name>
<dbReference type="GO" id="GO:0003964">
    <property type="term" value="F:RNA-directed DNA polymerase activity"/>
    <property type="evidence" value="ECO:0007669"/>
    <property type="project" value="UniProtKB-KW"/>
</dbReference>
<feature type="domain" description="Reverse transcriptase" evidence="15">
    <location>
        <begin position="12"/>
        <end position="191"/>
    </location>
</feature>
<dbReference type="InterPro" id="IPR043128">
    <property type="entry name" value="Rev_trsase/Diguanyl_cyclase"/>
</dbReference>
<proteinExistence type="predicted"/>
<evidence type="ECO:0000313" key="18">
    <source>
        <dbReference type="Proteomes" id="UP001151760"/>
    </source>
</evidence>
<evidence type="ECO:0000256" key="1">
    <source>
        <dbReference type="ARBA" id="ARBA00022670"/>
    </source>
</evidence>
<organism evidence="17 18">
    <name type="scientific">Tanacetum coccineum</name>
    <dbReference type="NCBI Taxonomy" id="301880"/>
    <lineage>
        <taxon>Eukaryota</taxon>
        <taxon>Viridiplantae</taxon>
        <taxon>Streptophyta</taxon>
        <taxon>Embryophyta</taxon>
        <taxon>Tracheophyta</taxon>
        <taxon>Spermatophyta</taxon>
        <taxon>Magnoliopsida</taxon>
        <taxon>eudicotyledons</taxon>
        <taxon>Gunneridae</taxon>
        <taxon>Pentapetalae</taxon>
        <taxon>asterids</taxon>
        <taxon>campanulids</taxon>
        <taxon>Asterales</taxon>
        <taxon>Asteraceae</taxon>
        <taxon>Asteroideae</taxon>
        <taxon>Anthemideae</taxon>
        <taxon>Anthemidinae</taxon>
        <taxon>Tanacetum</taxon>
    </lineage>
</organism>
<evidence type="ECO:0000259" key="15">
    <source>
        <dbReference type="PROSITE" id="PS50878"/>
    </source>
</evidence>
<dbReference type="Gene3D" id="3.10.10.10">
    <property type="entry name" value="HIV Type 1 Reverse Transcriptase, subunit A, domain 1"/>
    <property type="match status" value="1"/>
</dbReference>
<protein>
    <submittedName>
        <fullName evidence="17">Reverse transcriptase domain-containing protein</fullName>
    </submittedName>
</protein>
<dbReference type="InterPro" id="IPR000477">
    <property type="entry name" value="RT_dom"/>
</dbReference>
<dbReference type="InterPro" id="IPR056924">
    <property type="entry name" value="SH3_Tf2-1"/>
</dbReference>
<evidence type="ECO:0000256" key="8">
    <source>
        <dbReference type="ARBA" id="ARBA00022801"/>
    </source>
</evidence>
<dbReference type="PROSITE" id="PS50878">
    <property type="entry name" value="RT_POL"/>
    <property type="match status" value="1"/>
</dbReference>
<evidence type="ECO:0000259" key="16">
    <source>
        <dbReference type="PROSITE" id="PS50994"/>
    </source>
</evidence>
<dbReference type="CDD" id="cd01647">
    <property type="entry name" value="RT_LTR"/>
    <property type="match status" value="1"/>
</dbReference>
<evidence type="ECO:0000256" key="7">
    <source>
        <dbReference type="ARBA" id="ARBA00022759"/>
    </source>
</evidence>
<accession>A0ABQ5B256</accession>
<evidence type="ECO:0000256" key="6">
    <source>
        <dbReference type="ARBA" id="ARBA00022750"/>
    </source>
</evidence>
<dbReference type="CDD" id="cd09274">
    <property type="entry name" value="RNase_HI_RT_Ty3"/>
    <property type="match status" value="1"/>
</dbReference>
<dbReference type="Gene3D" id="3.10.20.370">
    <property type="match status" value="1"/>
</dbReference>
<keyword evidence="6" id="KW-0064">Aspartyl protease</keyword>
<keyword evidence="4" id="KW-0540">Nuclease</keyword>
<dbReference type="Gene3D" id="3.30.420.10">
    <property type="entry name" value="Ribonuclease H-like superfamily/Ribonuclease H"/>
    <property type="match status" value="1"/>
</dbReference>
<dbReference type="PANTHER" id="PTHR37984">
    <property type="entry name" value="PROTEIN CBG26694"/>
    <property type="match status" value="1"/>
</dbReference>
<dbReference type="PANTHER" id="PTHR37984:SF5">
    <property type="entry name" value="PROTEIN NYNRIN-LIKE"/>
    <property type="match status" value="1"/>
</dbReference>
<keyword evidence="1" id="KW-0645">Protease</keyword>
<dbReference type="SUPFAM" id="SSF56672">
    <property type="entry name" value="DNA/RNA polymerases"/>
    <property type="match status" value="1"/>
</dbReference>
<keyword evidence="14" id="KW-0233">DNA recombination</keyword>
<keyword evidence="3" id="KW-0548">Nucleotidyltransferase</keyword>